<dbReference type="EMBL" id="KZ613504">
    <property type="protein sequence ID" value="PMD16719.1"/>
    <property type="molecule type" value="Genomic_DNA"/>
</dbReference>
<gene>
    <name evidence="2" type="ORF">NA56DRAFT_708616</name>
</gene>
<evidence type="ECO:0000256" key="1">
    <source>
        <dbReference type="SAM" id="Phobius"/>
    </source>
</evidence>
<sequence length="135" mass="14337">MGFAVAAADAITDEEIVVSGSHAQTRAAIIHKIPVLFDLNTPALHVFLNKTASIVAFAEIFNNLGGKWYAIGVTNSHFVEFKLFPSCSATSRGKGVALKDVRDVPTVILISVVAMGYFLCGWGPIKVGTSTVKSL</sequence>
<evidence type="ECO:0000313" key="3">
    <source>
        <dbReference type="Proteomes" id="UP000235672"/>
    </source>
</evidence>
<evidence type="ECO:0000313" key="2">
    <source>
        <dbReference type="EMBL" id="PMD16719.1"/>
    </source>
</evidence>
<keyword evidence="1" id="KW-0812">Transmembrane</keyword>
<keyword evidence="1" id="KW-1133">Transmembrane helix</keyword>
<dbReference type="Proteomes" id="UP000235672">
    <property type="component" value="Unassembled WGS sequence"/>
</dbReference>
<feature type="transmembrane region" description="Helical" evidence="1">
    <location>
        <begin position="104"/>
        <end position="125"/>
    </location>
</feature>
<reference evidence="2 3" key="1">
    <citation type="submission" date="2016-05" db="EMBL/GenBank/DDBJ databases">
        <title>A degradative enzymes factory behind the ericoid mycorrhizal symbiosis.</title>
        <authorList>
            <consortium name="DOE Joint Genome Institute"/>
            <person name="Martino E."/>
            <person name="Morin E."/>
            <person name="Grelet G."/>
            <person name="Kuo A."/>
            <person name="Kohler A."/>
            <person name="Daghino S."/>
            <person name="Barry K."/>
            <person name="Choi C."/>
            <person name="Cichocki N."/>
            <person name="Clum A."/>
            <person name="Copeland A."/>
            <person name="Hainaut M."/>
            <person name="Haridas S."/>
            <person name="Labutti K."/>
            <person name="Lindquist E."/>
            <person name="Lipzen A."/>
            <person name="Khouja H.-R."/>
            <person name="Murat C."/>
            <person name="Ohm R."/>
            <person name="Olson A."/>
            <person name="Spatafora J."/>
            <person name="Veneault-Fourrey C."/>
            <person name="Henrissat B."/>
            <person name="Grigoriev I."/>
            <person name="Martin F."/>
            <person name="Perotto S."/>
        </authorList>
    </citation>
    <scope>NUCLEOTIDE SEQUENCE [LARGE SCALE GENOMIC DNA]</scope>
    <source>
        <strain evidence="2 3">UAMH 7357</strain>
    </source>
</reference>
<keyword evidence="3" id="KW-1185">Reference proteome</keyword>
<keyword evidence="1" id="KW-0472">Membrane</keyword>
<organism evidence="2 3">
    <name type="scientific">Hyaloscypha hepaticicola</name>
    <dbReference type="NCBI Taxonomy" id="2082293"/>
    <lineage>
        <taxon>Eukaryota</taxon>
        <taxon>Fungi</taxon>
        <taxon>Dikarya</taxon>
        <taxon>Ascomycota</taxon>
        <taxon>Pezizomycotina</taxon>
        <taxon>Leotiomycetes</taxon>
        <taxon>Helotiales</taxon>
        <taxon>Hyaloscyphaceae</taxon>
        <taxon>Hyaloscypha</taxon>
    </lineage>
</organism>
<proteinExistence type="predicted"/>
<accession>A0A2J6PRT7</accession>
<dbReference type="AlphaFoldDB" id="A0A2J6PRT7"/>
<name>A0A2J6PRT7_9HELO</name>
<protein>
    <submittedName>
        <fullName evidence="2">Uncharacterized protein</fullName>
    </submittedName>
</protein>